<keyword evidence="1" id="KW-1133">Transmembrane helix</keyword>
<dbReference type="EMBL" id="CP012830">
    <property type="protein sequence ID" value="ALI01448.1"/>
    <property type="molecule type" value="Genomic_DNA"/>
</dbReference>
<dbReference type="OrthoDB" id="9794683at2"/>
<proteinExistence type="predicted"/>
<dbReference type="Pfam" id="PF04307">
    <property type="entry name" value="YdjM"/>
    <property type="match status" value="1"/>
</dbReference>
<feature type="transmembrane region" description="Helical" evidence="1">
    <location>
        <begin position="154"/>
        <end position="174"/>
    </location>
</feature>
<sequence length="196" mass="21267">MPSIITHAVVPLIVGAAMGRRHISARLLIMGAVLAALPDADVISFKLGIAYTDTWGHRGAAHSIAFALAISCLASVFYKSLHTSLGRCISFLFLAAVSHPLLDACTDGGLGVALFWPFSELRWFMPFRPIEVSPIGLTQFLSQRGWAVLQSEILWVWLPTLGLAAVLLAGRWVWPAKYSRALATDMTPLQGRGSQK</sequence>
<keyword evidence="1" id="KW-0472">Membrane</keyword>
<evidence type="ECO:0000313" key="3">
    <source>
        <dbReference type="Proteomes" id="UP000066487"/>
    </source>
</evidence>
<protein>
    <recommendedName>
        <fullName evidence="4">Metal-dependent hydrolase</fullName>
    </recommendedName>
</protein>
<dbReference type="PANTHER" id="PTHR35531">
    <property type="entry name" value="INNER MEMBRANE PROTEIN YBCI-RELATED"/>
    <property type="match status" value="1"/>
</dbReference>
<feature type="transmembrane region" description="Helical" evidence="1">
    <location>
        <begin position="59"/>
        <end position="78"/>
    </location>
</feature>
<name>A0A0N9WBF8_PSEFL</name>
<evidence type="ECO:0000256" key="1">
    <source>
        <dbReference type="SAM" id="Phobius"/>
    </source>
</evidence>
<organism evidence="2 3">
    <name type="scientific">Pseudomonas fluorescens</name>
    <dbReference type="NCBI Taxonomy" id="294"/>
    <lineage>
        <taxon>Bacteria</taxon>
        <taxon>Pseudomonadati</taxon>
        <taxon>Pseudomonadota</taxon>
        <taxon>Gammaproteobacteria</taxon>
        <taxon>Pseudomonadales</taxon>
        <taxon>Pseudomonadaceae</taxon>
        <taxon>Pseudomonas</taxon>
    </lineage>
</organism>
<dbReference type="InterPro" id="IPR007404">
    <property type="entry name" value="YdjM-like"/>
</dbReference>
<reference evidence="2 3" key="2">
    <citation type="journal article" date="2018" name="Nature">
        <title>Mutant phenotypes for thousands of bacterial genes of unknown function.</title>
        <authorList>
            <person name="Price M.N."/>
            <person name="Wetmore K.M."/>
            <person name="Waters R.J."/>
            <person name="Callaghan M."/>
            <person name="Ray J."/>
            <person name="Liu H."/>
            <person name="Kuehl J.V."/>
            <person name="Melnyk R.A."/>
            <person name="Lamson J.S."/>
            <person name="Suh Y."/>
            <person name="Carlson H.K."/>
            <person name="Esquivel Z."/>
            <person name="Sadeeshkumar H."/>
            <person name="Chakraborty R."/>
            <person name="Zane G.M."/>
            <person name="Rubin B.E."/>
            <person name="Wall J.D."/>
            <person name="Visel A."/>
            <person name="Bristow J."/>
            <person name="Blow M.J."/>
            <person name="Arkin A.P."/>
            <person name="Deutschbauer A.M."/>
        </authorList>
    </citation>
    <scope>NUCLEOTIDE SEQUENCE [LARGE SCALE GENOMIC DNA]</scope>
    <source>
        <strain evidence="2 3">FW300-N2E3</strain>
    </source>
</reference>
<dbReference type="RefSeq" id="WP_054594839.1">
    <property type="nucleotide sequence ID" value="NZ_CP012830.1"/>
</dbReference>
<reference evidence="3" key="1">
    <citation type="submission" date="2015-09" db="EMBL/GenBank/DDBJ databases">
        <title>Whole genome sequence of Pseudomonas fluorescens FW300-N2E3.</title>
        <authorList>
            <person name="Ray J."/>
            <person name="Melnyk R."/>
            <person name="Deutschbauer A."/>
        </authorList>
    </citation>
    <scope>NUCLEOTIDE SEQUENCE [LARGE SCALE GENOMIC DNA]</scope>
    <source>
        <strain evidence="3">FW300-N2E3</strain>
    </source>
</reference>
<accession>A0A0N9WBF8</accession>
<dbReference type="PANTHER" id="PTHR35531:SF1">
    <property type="entry name" value="INNER MEMBRANE PROTEIN YBCI-RELATED"/>
    <property type="match status" value="1"/>
</dbReference>
<evidence type="ECO:0000313" key="2">
    <source>
        <dbReference type="EMBL" id="ALI01448.1"/>
    </source>
</evidence>
<dbReference type="AlphaFoldDB" id="A0A0N9WBF8"/>
<keyword evidence="1" id="KW-0812">Transmembrane</keyword>
<evidence type="ECO:0008006" key="4">
    <source>
        <dbReference type="Google" id="ProtNLM"/>
    </source>
</evidence>
<dbReference type="Proteomes" id="UP000066487">
    <property type="component" value="Chromosome"/>
</dbReference>
<gene>
    <name evidence="2" type="ORF">AO353_10325</name>
</gene>